<dbReference type="RefSeq" id="XP_064719312.1">
    <property type="nucleotide sequence ID" value="XM_064863240.1"/>
</dbReference>
<protein>
    <recommendedName>
        <fullName evidence="9">Major facilitator superfamily (MFS) profile domain-containing protein</fullName>
    </recommendedName>
</protein>
<dbReference type="EMBL" id="CP143807">
    <property type="protein sequence ID" value="WVO20072.1"/>
    <property type="molecule type" value="Genomic_DNA"/>
</dbReference>
<dbReference type="InterPro" id="IPR036259">
    <property type="entry name" value="MFS_trans_sf"/>
</dbReference>
<dbReference type="PANTHER" id="PTHR43791:SF38">
    <property type="entry name" value="MAJOR FACILITATOR SUPERFAMILY (MFS) PROFILE DOMAIN-CONTAINING PROTEIN"/>
    <property type="match status" value="1"/>
</dbReference>
<feature type="transmembrane region" description="Helical" evidence="6">
    <location>
        <begin position="157"/>
        <end position="175"/>
    </location>
</feature>
<evidence type="ECO:0000313" key="7">
    <source>
        <dbReference type="EMBL" id="WVO20072.1"/>
    </source>
</evidence>
<evidence type="ECO:0000256" key="1">
    <source>
        <dbReference type="ARBA" id="ARBA00004141"/>
    </source>
</evidence>
<keyword evidence="4 6" id="KW-1133">Transmembrane helix</keyword>
<keyword evidence="2" id="KW-0813">Transport</keyword>
<comment type="subcellular location">
    <subcellularLocation>
        <location evidence="1">Membrane</location>
        <topology evidence="1">Multi-pass membrane protein</topology>
    </subcellularLocation>
</comment>
<evidence type="ECO:0000313" key="8">
    <source>
        <dbReference type="Proteomes" id="UP001432216"/>
    </source>
</evidence>
<dbReference type="Gene3D" id="1.20.1250.20">
    <property type="entry name" value="MFS general substrate transporter like domains"/>
    <property type="match status" value="1"/>
</dbReference>
<gene>
    <name evidence="7" type="ORF">IAS62_001362</name>
</gene>
<feature type="transmembrane region" description="Helical" evidence="6">
    <location>
        <begin position="94"/>
        <end position="114"/>
    </location>
</feature>
<feature type="transmembrane region" description="Helical" evidence="6">
    <location>
        <begin position="126"/>
        <end position="145"/>
    </location>
</feature>
<reference evidence="7 8" key="1">
    <citation type="submission" date="2024-01" db="EMBL/GenBank/DDBJ databases">
        <title>Comparative genomics of Cryptococcus and Kwoniella reveals pathogenesis evolution and contrasting modes of karyotype evolution via chromosome fusion or intercentromeric recombination.</title>
        <authorList>
            <person name="Coelho M.A."/>
            <person name="David-Palma M."/>
            <person name="Shea T."/>
            <person name="Bowers K."/>
            <person name="McGinley-Smith S."/>
            <person name="Mohammad A.W."/>
            <person name="Gnirke A."/>
            <person name="Yurkov A.M."/>
            <person name="Nowrousian M."/>
            <person name="Sun S."/>
            <person name="Cuomo C.A."/>
            <person name="Heitman J."/>
        </authorList>
    </citation>
    <scope>NUCLEOTIDE SEQUENCE [LARGE SCALE GENOMIC DNA]</scope>
    <source>
        <strain evidence="7 8">7685027</strain>
    </source>
</reference>
<evidence type="ECO:0008006" key="9">
    <source>
        <dbReference type="Google" id="ProtNLM"/>
    </source>
</evidence>
<dbReference type="Proteomes" id="UP001432216">
    <property type="component" value="Chromosome 2"/>
</dbReference>
<evidence type="ECO:0000256" key="3">
    <source>
        <dbReference type="ARBA" id="ARBA00022692"/>
    </source>
</evidence>
<proteinExistence type="predicted"/>
<dbReference type="PANTHER" id="PTHR43791">
    <property type="entry name" value="PERMEASE-RELATED"/>
    <property type="match status" value="1"/>
</dbReference>
<feature type="transmembrane region" description="Helical" evidence="6">
    <location>
        <begin position="181"/>
        <end position="203"/>
    </location>
</feature>
<keyword evidence="3 6" id="KW-0812">Transmembrane</keyword>
<keyword evidence="5 6" id="KW-0472">Membrane</keyword>
<name>A0ABZ2ARI8_9TREE</name>
<organism evidence="7 8">
    <name type="scientific">Cryptococcus decagattii</name>
    <dbReference type="NCBI Taxonomy" id="1859122"/>
    <lineage>
        <taxon>Eukaryota</taxon>
        <taxon>Fungi</taxon>
        <taxon>Dikarya</taxon>
        <taxon>Basidiomycota</taxon>
        <taxon>Agaricomycotina</taxon>
        <taxon>Tremellomycetes</taxon>
        <taxon>Tremellales</taxon>
        <taxon>Cryptococcaceae</taxon>
        <taxon>Cryptococcus</taxon>
        <taxon>Cryptococcus gattii species complex</taxon>
    </lineage>
</organism>
<evidence type="ECO:0000256" key="4">
    <source>
        <dbReference type="ARBA" id="ARBA00022989"/>
    </source>
</evidence>
<feature type="transmembrane region" description="Helical" evidence="6">
    <location>
        <begin position="64"/>
        <end position="82"/>
    </location>
</feature>
<evidence type="ECO:0000256" key="5">
    <source>
        <dbReference type="ARBA" id="ARBA00023136"/>
    </source>
</evidence>
<dbReference type="Pfam" id="PF07690">
    <property type="entry name" value="MFS_1"/>
    <property type="match status" value="1"/>
</dbReference>
<evidence type="ECO:0000256" key="6">
    <source>
        <dbReference type="SAM" id="Phobius"/>
    </source>
</evidence>
<dbReference type="GeneID" id="89988137"/>
<evidence type="ECO:0000256" key="2">
    <source>
        <dbReference type="ARBA" id="ARBA00022448"/>
    </source>
</evidence>
<dbReference type="SUPFAM" id="SSF103473">
    <property type="entry name" value="MFS general substrate transporter"/>
    <property type="match status" value="1"/>
</dbReference>
<dbReference type="InterPro" id="IPR011701">
    <property type="entry name" value="MFS"/>
</dbReference>
<accession>A0ABZ2ARI8</accession>
<sequence length="208" mass="22753">MSSQDARKENRQRIIPTVWALYTLSYLDRANVGNANTGGLEADLNLTSTQYSIVLLVFSFPMSYSNWLCIIWGGIAACMAAAKTYQALAGIRFVLGFIEAGFAPGVAFYLSSWYKRYELASQFSLYYTATAISGAFSGLLSGAITGNLDGARGLAGWQWLFIIEGCASSFLGFFTCGLDGISWPILNYPFVCLCACLYHWLLLGGRLL</sequence>
<keyword evidence="8" id="KW-1185">Reference proteome</keyword>